<proteinExistence type="predicted"/>
<dbReference type="EMBL" id="LCAV01000008">
    <property type="protein sequence ID" value="KKR99289.1"/>
    <property type="molecule type" value="Genomic_DNA"/>
</dbReference>
<name>A0A0G0VEJ4_9BACT</name>
<evidence type="ECO:0000313" key="2">
    <source>
        <dbReference type="Proteomes" id="UP000034108"/>
    </source>
</evidence>
<sequence>MNNMQNLSAMIDRFEEKKAVLKFSDGQTLIVPIEYLPDDVSEGNAIKIKFGNDADTTDKRAQQARDLLNEILKKGK</sequence>
<dbReference type="Gene3D" id="6.20.120.50">
    <property type="match status" value="1"/>
</dbReference>
<dbReference type="InterPro" id="IPR021377">
    <property type="entry name" value="DUF3006"/>
</dbReference>
<dbReference type="Proteomes" id="UP000034108">
    <property type="component" value="Unassembled WGS sequence"/>
</dbReference>
<evidence type="ECO:0008006" key="3">
    <source>
        <dbReference type="Google" id="ProtNLM"/>
    </source>
</evidence>
<reference evidence="1 2" key="1">
    <citation type="journal article" date="2015" name="Nature">
        <title>rRNA introns, odd ribosomes, and small enigmatic genomes across a large radiation of phyla.</title>
        <authorList>
            <person name="Brown C.T."/>
            <person name="Hug L.A."/>
            <person name="Thomas B.C."/>
            <person name="Sharon I."/>
            <person name="Castelle C.J."/>
            <person name="Singh A."/>
            <person name="Wilkins M.J."/>
            <person name="Williams K.H."/>
            <person name="Banfield J.F."/>
        </authorList>
    </citation>
    <scope>NUCLEOTIDE SEQUENCE [LARGE SCALE GENOMIC DNA]</scope>
</reference>
<dbReference type="AlphaFoldDB" id="A0A0G0VEJ4"/>
<comment type="caution">
    <text evidence="1">The sequence shown here is derived from an EMBL/GenBank/DDBJ whole genome shotgun (WGS) entry which is preliminary data.</text>
</comment>
<dbReference type="STRING" id="1619048.UU49_C0008G0009"/>
<gene>
    <name evidence="1" type="ORF">UU49_C0008G0009</name>
</gene>
<protein>
    <recommendedName>
        <fullName evidence="3">DUF3006 domain-containing protein</fullName>
    </recommendedName>
</protein>
<accession>A0A0G0VEJ4</accession>
<dbReference type="Pfam" id="PF11213">
    <property type="entry name" value="DUF3006"/>
    <property type="match status" value="1"/>
</dbReference>
<evidence type="ECO:0000313" key="1">
    <source>
        <dbReference type="EMBL" id="KKR99289.1"/>
    </source>
</evidence>
<organism evidence="1 2">
    <name type="scientific">Candidatus Magasanikbacteria bacterium GW2011_GWC2_41_17</name>
    <dbReference type="NCBI Taxonomy" id="1619048"/>
    <lineage>
        <taxon>Bacteria</taxon>
        <taxon>Candidatus Magasanikiibacteriota</taxon>
    </lineage>
</organism>